<organism evidence="1 2">
    <name type="scientific">Ameiurus melas</name>
    <name type="common">Black bullhead</name>
    <name type="synonym">Silurus melas</name>
    <dbReference type="NCBI Taxonomy" id="219545"/>
    <lineage>
        <taxon>Eukaryota</taxon>
        <taxon>Metazoa</taxon>
        <taxon>Chordata</taxon>
        <taxon>Craniata</taxon>
        <taxon>Vertebrata</taxon>
        <taxon>Euteleostomi</taxon>
        <taxon>Actinopterygii</taxon>
        <taxon>Neopterygii</taxon>
        <taxon>Teleostei</taxon>
        <taxon>Ostariophysi</taxon>
        <taxon>Siluriformes</taxon>
        <taxon>Ictaluridae</taxon>
        <taxon>Ameiurus</taxon>
    </lineage>
</organism>
<dbReference type="EMBL" id="JAAGNN010000022">
    <property type="protein sequence ID" value="KAF4074382.1"/>
    <property type="molecule type" value="Genomic_DNA"/>
</dbReference>
<sequence>MNVGFIIVALPVKEVLVSGDRGRKMSPATRQTACTVCSTAIRSTGAAEHYAWSKHHWLTTRRSCFAEHDPLLSQAVVEHTSQWREGKRAAFDHPVT</sequence>
<reference evidence="1 2" key="1">
    <citation type="submission" date="2020-02" db="EMBL/GenBank/DDBJ databases">
        <title>A chromosome-scale genome assembly of the black bullhead catfish (Ameiurus melas).</title>
        <authorList>
            <person name="Wen M."/>
            <person name="Zham M."/>
            <person name="Cabau C."/>
            <person name="Klopp C."/>
            <person name="Donnadieu C."/>
            <person name="Roques C."/>
            <person name="Bouchez O."/>
            <person name="Lampietro C."/>
            <person name="Jouanno E."/>
            <person name="Herpin A."/>
            <person name="Louis A."/>
            <person name="Berthelot C."/>
            <person name="Parey E."/>
            <person name="Roest-Crollius H."/>
            <person name="Braasch I."/>
            <person name="Postlethwait J."/>
            <person name="Robinson-Rechavi M."/>
            <person name="Echchiki A."/>
            <person name="Begum T."/>
            <person name="Montfort J."/>
            <person name="Schartl M."/>
            <person name="Bobe J."/>
            <person name="Guiguen Y."/>
        </authorList>
    </citation>
    <scope>NUCLEOTIDE SEQUENCE [LARGE SCALE GENOMIC DNA]</scope>
    <source>
        <strain evidence="1">M_S1</strain>
        <tissue evidence="1">Blood</tissue>
    </source>
</reference>
<accession>A0A7J5ZUR3</accession>
<keyword evidence="2" id="KW-1185">Reference proteome</keyword>
<proteinExistence type="predicted"/>
<evidence type="ECO:0000313" key="1">
    <source>
        <dbReference type="EMBL" id="KAF4074382.1"/>
    </source>
</evidence>
<comment type="caution">
    <text evidence="1">The sequence shown here is derived from an EMBL/GenBank/DDBJ whole genome shotgun (WGS) entry which is preliminary data.</text>
</comment>
<dbReference type="Proteomes" id="UP000593565">
    <property type="component" value="Unassembled WGS sequence"/>
</dbReference>
<evidence type="ECO:0000313" key="2">
    <source>
        <dbReference type="Proteomes" id="UP000593565"/>
    </source>
</evidence>
<name>A0A7J5ZUR3_AMEME</name>
<dbReference type="AlphaFoldDB" id="A0A7J5ZUR3"/>
<protein>
    <submittedName>
        <fullName evidence="1">Uncharacterized protein</fullName>
    </submittedName>
</protein>
<gene>
    <name evidence="1" type="ORF">AMELA_G00238810</name>
</gene>